<proteinExistence type="predicted"/>
<keyword evidence="1" id="KW-0472">Membrane</keyword>
<gene>
    <name evidence="2" type="ORF">PPG34_12890</name>
</gene>
<evidence type="ECO:0000313" key="3">
    <source>
        <dbReference type="Proteomes" id="UP001250932"/>
    </source>
</evidence>
<feature type="transmembrane region" description="Helical" evidence="1">
    <location>
        <begin position="24"/>
        <end position="43"/>
    </location>
</feature>
<evidence type="ECO:0000313" key="2">
    <source>
        <dbReference type="EMBL" id="MDT7043250.1"/>
    </source>
</evidence>
<protein>
    <submittedName>
        <fullName evidence="2">Uncharacterized protein</fullName>
    </submittedName>
</protein>
<reference evidence="2 3" key="1">
    <citation type="journal article" date="2023" name="ISME J.">
        <title>Cultivation and genomic characterization of novel and ubiquitous marine nitrite-oxidizing bacteria from the Nitrospirales.</title>
        <authorList>
            <person name="Mueller A.J."/>
            <person name="Daebeler A."/>
            <person name="Herbold C.W."/>
            <person name="Kirkegaard R.H."/>
            <person name="Daims H."/>
        </authorList>
    </citation>
    <scope>NUCLEOTIDE SEQUENCE [LARGE SCALE GENOMIC DNA]</scope>
    <source>
        <strain evidence="2 3">EB</strain>
    </source>
</reference>
<dbReference type="Proteomes" id="UP001250932">
    <property type="component" value="Unassembled WGS sequence"/>
</dbReference>
<organism evidence="2 3">
    <name type="scientific">Candidatus Nitronereus thalassa</name>
    <dbReference type="NCBI Taxonomy" id="3020898"/>
    <lineage>
        <taxon>Bacteria</taxon>
        <taxon>Pseudomonadati</taxon>
        <taxon>Nitrospirota</taxon>
        <taxon>Nitrospiria</taxon>
        <taxon>Nitrospirales</taxon>
        <taxon>Nitrospiraceae</taxon>
        <taxon>Candidatus Nitronereus</taxon>
    </lineage>
</organism>
<evidence type="ECO:0000256" key="1">
    <source>
        <dbReference type="SAM" id="Phobius"/>
    </source>
</evidence>
<name>A0ABU3K9Z1_9BACT</name>
<keyword evidence="3" id="KW-1185">Reference proteome</keyword>
<keyword evidence="1" id="KW-0812">Transmembrane</keyword>
<dbReference type="EMBL" id="JAQOUE010000001">
    <property type="protein sequence ID" value="MDT7043250.1"/>
    <property type="molecule type" value="Genomic_DNA"/>
</dbReference>
<feature type="transmembrane region" description="Helical" evidence="1">
    <location>
        <begin position="49"/>
        <end position="68"/>
    </location>
</feature>
<accession>A0ABU3K9Z1</accession>
<sequence>MSDNTTAEEGGPSSAAYSRQERPYFFLFGAAFFLAVFFLAGAFFLAAFFLAGAFFFAAFLAGAFFFLVGNSLTSFQISSDTVWFLCSLIKQ</sequence>
<dbReference type="RefSeq" id="WP_313834287.1">
    <property type="nucleotide sequence ID" value="NZ_JAQOUE010000001.1"/>
</dbReference>
<keyword evidence="1" id="KW-1133">Transmembrane helix</keyword>
<comment type="caution">
    <text evidence="2">The sequence shown here is derived from an EMBL/GenBank/DDBJ whole genome shotgun (WGS) entry which is preliminary data.</text>
</comment>